<organism evidence="3 4">
    <name type="scientific">Theileria orientalis</name>
    <dbReference type="NCBI Taxonomy" id="68886"/>
    <lineage>
        <taxon>Eukaryota</taxon>
        <taxon>Sar</taxon>
        <taxon>Alveolata</taxon>
        <taxon>Apicomplexa</taxon>
        <taxon>Aconoidasida</taxon>
        <taxon>Piroplasmida</taxon>
        <taxon>Theileriidae</taxon>
        <taxon>Theileria</taxon>
    </lineage>
</organism>
<evidence type="ECO:0000256" key="1">
    <source>
        <dbReference type="SAM" id="MobiDB-lite"/>
    </source>
</evidence>
<gene>
    <name evidence="3" type="ORF">MACK_001327</name>
</gene>
<feature type="signal peptide" evidence="2">
    <location>
        <begin position="1"/>
        <end position="20"/>
    </location>
</feature>
<protein>
    <submittedName>
        <fullName evidence="3">Uncharacterized protein</fullName>
    </submittedName>
</protein>
<feature type="chain" id="PRO_5037377370" evidence="2">
    <location>
        <begin position="21"/>
        <end position="120"/>
    </location>
</feature>
<evidence type="ECO:0000313" key="3">
    <source>
        <dbReference type="EMBL" id="UKK01974.1"/>
    </source>
</evidence>
<dbReference type="AlphaFoldDB" id="A0A976MCL9"/>
<reference evidence="3" key="1">
    <citation type="submission" date="2022-07" db="EMBL/GenBank/DDBJ databases">
        <title>Evaluation of T. orientalis genome assembly methods using nanopore sequencing and analysis of variation between genomes.</title>
        <authorList>
            <person name="Yam J."/>
            <person name="Micallef M.L."/>
            <person name="Liu M."/>
            <person name="Djordjevic S.P."/>
            <person name="Bogema D.R."/>
            <person name="Jenkins C."/>
        </authorList>
    </citation>
    <scope>NUCLEOTIDE SEQUENCE</scope>
    <source>
        <strain evidence="3">Goon Nure</strain>
    </source>
</reference>
<feature type="compositionally biased region" description="Polar residues" evidence="1">
    <location>
        <begin position="28"/>
        <end position="38"/>
    </location>
</feature>
<feature type="compositionally biased region" description="Polar residues" evidence="1">
    <location>
        <begin position="64"/>
        <end position="77"/>
    </location>
</feature>
<evidence type="ECO:0000313" key="4">
    <source>
        <dbReference type="Proteomes" id="UP000244811"/>
    </source>
</evidence>
<feature type="region of interest" description="Disordered" evidence="1">
    <location>
        <begin position="22"/>
        <end position="101"/>
    </location>
</feature>
<accession>A0A976MCL9</accession>
<dbReference type="Proteomes" id="UP000244811">
    <property type="component" value="Chromosome 2"/>
</dbReference>
<keyword evidence="2" id="KW-0732">Signal</keyword>
<evidence type="ECO:0000256" key="2">
    <source>
        <dbReference type="SAM" id="SignalP"/>
    </source>
</evidence>
<name>A0A976MCL9_THEOR</name>
<dbReference type="EMBL" id="CP056071">
    <property type="protein sequence ID" value="UKK01974.1"/>
    <property type="molecule type" value="Genomic_DNA"/>
</dbReference>
<sequence length="120" mass="12577">MKPTAVIFILFASFVSLSLAGQGYSAPQPESTPSSGASSGEKAPLIPKDKPEETPAQVPEGSGETENLRQQSPQAESSGDEAESTQEDSPLLEGESREKSSFLTCSSGLVFSLMLLLAIE</sequence>
<proteinExistence type="predicted"/>